<evidence type="ECO:0000256" key="1">
    <source>
        <dbReference type="SAM" id="MobiDB-lite"/>
    </source>
</evidence>
<reference evidence="2" key="1">
    <citation type="submission" date="2022-03" db="EMBL/GenBank/DDBJ databases">
        <authorList>
            <person name="Tunstrom K."/>
        </authorList>
    </citation>
    <scope>NUCLEOTIDE SEQUENCE</scope>
</reference>
<name>A0AAU9TGV7_EUPED</name>
<keyword evidence="3" id="KW-1185">Reference proteome</keyword>
<evidence type="ECO:0000313" key="2">
    <source>
        <dbReference type="EMBL" id="CAH2085112.1"/>
    </source>
</evidence>
<gene>
    <name evidence="2" type="ORF">EEDITHA_LOCUS1620</name>
</gene>
<accession>A0AAU9TGV7</accession>
<protein>
    <submittedName>
        <fullName evidence="2">Uncharacterized protein</fullName>
    </submittedName>
</protein>
<sequence>MKILSAVQIPRPHPMVQAERGLAGTQHCHRDTGTRAQHDIGSATRKGDRRVCLRARLVRHCRVAGSWGAAGGELRRVGCDASNGRSAPRDPLTPSRRSLGPHSRYVKSRRLEFDEEWM</sequence>
<dbReference type="Proteomes" id="UP001153954">
    <property type="component" value="Unassembled WGS sequence"/>
</dbReference>
<comment type="caution">
    <text evidence="2">The sequence shown here is derived from an EMBL/GenBank/DDBJ whole genome shotgun (WGS) entry which is preliminary data.</text>
</comment>
<feature type="region of interest" description="Disordered" evidence="1">
    <location>
        <begin position="81"/>
        <end position="103"/>
    </location>
</feature>
<dbReference type="AlphaFoldDB" id="A0AAU9TGV7"/>
<proteinExistence type="predicted"/>
<dbReference type="EMBL" id="CAKOGL010000003">
    <property type="protein sequence ID" value="CAH2085112.1"/>
    <property type="molecule type" value="Genomic_DNA"/>
</dbReference>
<evidence type="ECO:0000313" key="3">
    <source>
        <dbReference type="Proteomes" id="UP001153954"/>
    </source>
</evidence>
<organism evidence="2 3">
    <name type="scientific">Euphydryas editha</name>
    <name type="common">Edith's checkerspot</name>
    <dbReference type="NCBI Taxonomy" id="104508"/>
    <lineage>
        <taxon>Eukaryota</taxon>
        <taxon>Metazoa</taxon>
        <taxon>Ecdysozoa</taxon>
        <taxon>Arthropoda</taxon>
        <taxon>Hexapoda</taxon>
        <taxon>Insecta</taxon>
        <taxon>Pterygota</taxon>
        <taxon>Neoptera</taxon>
        <taxon>Endopterygota</taxon>
        <taxon>Lepidoptera</taxon>
        <taxon>Glossata</taxon>
        <taxon>Ditrysia</taxon>
        <taxon>Papilionoidea</taxon>
        <taxon>Nymphalidae</taxon>
        <taxon>Nymphalinae</taxon>
        <taxon>Euphydryas</taxon>
    </lineage>
</organism>